<dbReference type="PRINTS" id="PR00686">
    <property type="entry name" value="TIFACTORIID"/>
</dbReference>
<evidence type="ECO:0000256" key="3">
    <source>
        <dbReference type="ARBA" id="ARBA00023125"/>
    </source>
</evidence>
<evidence type="ECO:0000256" key="4">
    <source>
        <dbReference type="ARBA" id="ARBA00023163"/>
    </source>
</evidence>
<gene>
    <name evidence="7" type="primary">SPT15</name>
    <name evidence="7" type="ORF">EHS24_000171</name>
</gene>
<keyword evidence="3" id="KW-0238">DNA-binding</keyword>
<sequence length="224" mass="24638">MSGLAVPTASSSSQPPAEEQQTYGKTTAPPLRAPASVPEITAVQGLVPVLQNIVATVNLECRLDLKTIALHARNAEYNPKRFAAVVMRIRDPKTTALIFASGKMVVTGAKSEDDSRLASRKYARIIQKLGFDAKFAEFKIQNIVGSCDVKFPIRLEGLAFSHGAFSSYEPELFPGLIYRMIKPKVVLLIFVSGKIVLTGAKVREEIYMAFNQIYSVLVEFRKES</sequence>
<dbReference type="PANTHER" id="PTHR10126">
    <property type="entry name" value="TATA-BOX BINDING PROTEIN"/>
    <property type="match status" value="1"/>
</dbReference>
<dbReference type="InterPro" id="IPR030491">
    <property type="entry name" value="TBP_CS"/>
</dbReference>
<dbReference type="FunFam" id="3.30.310.10:FF:000002">
    <property type="entry name" value="TATA-box-binding protein 2"/>
    <property type="match status" value="1"/>
</dbReference>
<evidence type="ECO:0000256" key="6">
    <source>
        <dbReference type="SAM" id="MobiDB-lite"/>
    </source>
</evidence>
<dbReference type="GO" id="GO:0003677">
    <property type="term" value="F:DNA binding"/>
    <property type="evidence" value="ECO:0007669"/>
    <property type="project" value="UniProtKB-KW"/>
</dbReference>
<dbReference type="Proteomes" id="UP000279236">
    <property type="component" value="Unassembled WGS sequence"/>
</dbReference>
<dbReference type="Gene3D" id="3.30.310.10">
    <property type="entry name" value="TATA-Binding Protein"/>
    <property type="match status" value="2"/>
</dbReference>
<dbReference type="InterPro" id="IPR012295">
    <property type="entry name" value="TBP_dom_sf"/>
</dbReference>
<keyword evidence="5" id="KW-0539">Nucleus</keyword>
<evidence type="ECO:0000256" key="1">
    <source>
        <dbReference type="ARBA" id="ARBA00004123"/>
    </source>
</evidence>
<keyword evidence="8" id="KW-1185">Reference proteome</keyword>
<reference evidence="7 8" key="1">
    <citation type="submission" date="2018-11" db="EMBL/GenBank/DDBJ databases">
        <title>Genome sequence of Apiotrichum porosum DSM 27194.</title>
        <authorList>
            <person name="Aliyu H."/>
            <person name="Gorte O."/>
            <person name="Ochsenreither K."/>
        </authorList>
    </citation>
    <scope>NUCLEOTIDE SEQUENCE [LARGE SCALE GENOMIC DNA]</scope>
    <source>
        <strain evidence="7 8">DSM 27194</strain>
    </source>
</reference>
<evidence type="ECO:0000256" key="2">
    <source>
        <dbReference type="ARBA" id="ARBA00005560"/>
    </source>
</evidence>
<evidence type="ECO:0000256" key="5">
    <source>
        <dbReference type="ARBA" id="ARBA00023242"/>
    </source>
</evidence>
<dbReference type="GO" id="GO:0005667">
    <property type="term" value="C:transcription regulator complex"/>
    <property type="evidence" value="ECO:0007669"/>
    <property type="project" value="UniProtKB-ARBA"/>
</dbReference>
<dbReference type="AlphaFoldDB" id="A0A427Y974"/>
<comment type="subcellular location">
    <subcellularLocation>
        <location evidence="1">Nucleus</location>
    </subcellularLocation>
</comment>
<dbReference type="HAMAP" id="MF_00408">
    <property type="entry name" value="TATA_bind_prot_arch"/>
    <property type="match status" value="1"/>
</dbReference>
<dbReference type="STRING" id="105984.A0A427Y974"/>
<dbReference type="OrthoDB" id="2127950at2759"/>
<keyword evidence="4" id="KW-0804">Transcription</keyword>
<evidence type="ECO:0000313" key="8">
    <source>
        <dbReference type="Proteomes" id="UP000279236"/>
    </source>
</evidence>
<name>A0A427Y974_9TREE</name>
<dbReference type="GO" id="GO:0006367">
    <property type="term" value="P:transcription initiation at RNA polymerase II promoter"/>
    <property type="evidence" value="ECO:0007669"/>
    <property type="project" value="UniProtKB-ARBA"/>
</dbReference>
<feature type="region of interest" description="Disordered" evidence="6">
    <location>
        <begin position="1"/>
        <end position="31"/>
    </location>
</feature>
<dbReference type="InterPro" id="IPR033710">
    <property type="entry name" value="TBP_eukaryotic"/>
</dbReference>
<comment type="caution">
    <text evidence="7">The sequence shown here is derived from an EMBL/GenBank/DDBJ whole genome shotgun (WGS) entry which is preliminary data.</text>
</comment>
<proteinExistence type="inferred from homology"/>
<protein>
    <submittedName>
        <fullName evidence="7">TATA-box-binding protein</fullName>
    </submittedName>
</protein>
<dbReference type="EMBL" id="RSCE01000001">
    <property type="protein sequence ID" value="RSH87658.1"/>
    <property type="molecule type" value="Genomic_DNA"/>
</dbReference>
<dbReference type="SUPFAM" id="SSF55945">
    <property type="entry name" value="TATA-box binding protein-like"/>
    <property type="match status" value="2"/>
</dbReference>
<dbReference type="CDD" id="cd04516">
    <property type="entry name" value="TBP_eukaryotes"/>
    <property type="match status" value="1"/>
</dbReference>
<organism evidence="7 8">
    <name type="scientific">Apiotrichum porosum</name>
    <dbReference type="NCBI Taxonomy" id="105984"/>
    <lineage>
        <taxon>Eukaryota</taxon>
        <taxon>Fungi</taxon>
        <taxon>Dikarya</taxon>
        <taxon>Basidiomycota</taxon>
        <taxon>Agaricomycotina</taxon>
        <taxon>Tremellomycetes</taxon>
        <taxon>Trichosporonales</taxon>
        <taxon>Trichosporonaceae</taxon>
        <taxon>Apiotrichum</taxon>
    </lineage>
</organism>
<dbReference type="FunFam" id="3.30.310.10:FF:000001">
    <property type="entry name" value="TATA-box-binding protein 2"/>
    <property type="match status" value="1"/>
</dbReference>
<dbReference type="Pfam" id="PF00352">
    <property type="entry name" value="TBP"/>
    <property type="match status" value="2"/>
</dbReference>
<dbReference type="GO" id="GO:0005634">
    <property type="term" value="C:nucleus"/>
    <property type="evidence" value="ECO:0007669"/>
    <property type="project" value="UniProtKB-SubCell"/>
</dbReference>
<dbReference type="RefSeq" id="XP_028479866.1">
    <property type="nucleotide sequence ID" value="XM_028616009.1"/>
</dbReference>
<comment type="similarity">
    <text evidence="2">Belongs to the TBP family.</text>
</comment>
<accession>A0A427Y974</accession>
<dbReference type="GeneID" id="39584714"/>
<feature type="compositionally biased region" description="Low complexity" evidence="6">
    <location>
        <begin position="7"/>
        <end position="22"/>
    </location>
</feature>
<evidence type="ECO:0000313" key="7">
    <source>
        <dbReference type="EMBL" id="RSH87658.1"/>
    </source>
</evidence>
<dbReference type="PROSITE" id="PS00351">
    <property type="entry name" value="TFIID"/>
    <property type="match status" value="1"/>
</dbReference>
<dbReference type="InterPro" id="IPR000814">
    <property type="entry name" value="TBP"/>
</dbReference>